<dbReference type="AlphaFoldDB" id="A0A4R1KCZ0"/>
<evidence type="ECO:0000256" key="12">
    <source>
        <dbReference type="PIRSR" id="PIRSR000445-3"/>
    </source>
</evidence>
<evidence type="ECO:0000256" key="1">
    <source>
        <dbReference type="ARBA" id="ARBA00005059"/>
    </source>
</evidence>
<dbReference type="PANTHER" id="PTHR43013:SF1">
    <property type="entry name" value="GLUTAMYL-TRNA REDUCTASE"/>
    <property type="match status" value="1"/>
</dbReference>
<comment type="miscellaneous">
    <text evidence="9">During catalysis, the active site Cys acts as a nucleophile attacking the alpha-carbonyl group of tRNA-bound glutamate with the formation of a thioester intermediate between enzyme and glutamate, and the concomitant release of tRNA(Glu). The thioester intermediate is finally reduced by direct hydride transfer from NADPH, to form the product GSA.</text>
</comment>
<dbReference type="InterPro" id="IPR000343">
    <property type="entry name" value="4pyrrol_synth_GluRdtase"/>
</dbReference>
<feature type="binding site" evidence="9 11">
    <location>
        <begin position="49"/>
        <end position="52"/>
    </location>
    <ligand>
        <name>substrate</name>
    </ligand>
</feature>
<keyword evidence="6 9" id="KW-0627">Porphyrin biosynthesis</keyword>
<evidence type="ECO:0000256" key="9">
    <source>
        <dbReference type="HAMAP-Rule" id="MF_00087"/>
    </source>
</evidence>
<dbReference type="PANTHER" id="PTHR43013">
    <property type="entry name" value="GLUTAMYL-TRNA REDUCTASE"/>
    <property type="match status" value="1"/>
</dbReference>
<evidence type="ECO:0000313" key="18">
    <source>
        <dbReference type="EMBL" id="TCK61853.1"/>
    </source>
</evidence>
<feature type="binding site" evidence="9 11">
    <location>
        <position position="120"/>
    </location>
    <ligand>
        <name>substrate</name>
    </ligand>
</feature>
<dbReference type="NCBIfam" id="TIGR01035">
    <property type="entry name" value="hemA"/>
    <property type="match status" value="1"/>
</dbReference>
<protein>
    <recommendedName>
        <fullName evidence="8 9">Glutamyl-tRNA reductase</fullName>
        <shortName evidence="9">GluTR</shortName>
        <ecNumber evidence="3 9">1.2.1.70</ecNumber>
    </recommendedName>
</protein>
<comment type="domain">
    <text evidence="9">Possesses an unusual extended V-shaped dimeric structure with each monomer consisting of three distinct domains arranged along a curved 'spinal' alpha-helix. The N-terminal catalytic domain specifically recognizes the glutamate moiety of the substrate. The second domain is the NADPH-binding domain, and the third C-terminal domain is responsible for dimerization.</text>
</comment>
<comment type="catalytic activity">
    <reaction evidence="7 9 14">
        <text>(S)-4-amino-5-oxopentanoate + tRNA(Glu) + NADP(+) = L-glutamyl-tRNA(Glu) + NADPH + H(+)</text>
        <dbReference type="Rhea" id="RHEA:12344"/>
        <dbReference type="Rhea" id="RHEA-COMP:9663"/>
        <dbReference type="Rhea" id="RHEA-COMP:9680"/>
        <dbReference type="ChEBI" id="CHEBI:15378"/>
        <dbReference type="ChEBI" id="CHEBI:57501"/>
        <dbReference type="ChEBI" id="CHEBI:57783"/>
        <dbReference type="ChEBI" id="CHEBI:58349"/>
        <dbReference type="ChEBI" id="CHEBI:78442"/>
        <dbReference type="ChEBI" id="CHEBI:78520"/>
        <dbReference type="EC" id="1.2.1.70"/>
    </reaction>
</comment>
<dbReference type="InterPro" id="IPR015896">
    <property type="entry name" value="4pyrrol_synth_GluRdtase_dimer"/>
</dbReference>
<evidence type="ECO:0000256" key="10">
    <source>
        <dbReference type="PIRSR" id="PIRSR000445-1"/>
    </source>
</evidence>
<dbReference type="InterPro" id="IPR036291">
    <property type="entry name" value="NAD(P)-bd_dom_sf"/>
</dbReference>
<organism evidence="18 19">
    <name type="scientific">Seleniivibrio woodruffii</name>
    <dbReference type="NCBI Taxonomy" id="1078050"/>
    <lineage>
        <taxon>Bacteria</taxon>
        <taxon>Pseudomonadati</taxon>
        <taxon>Deferribacterota</taxon>
        <taxon>Deferribacteres</taxon>
        <taxon>Deferribacterales</taxon>
        <taxon>Geovibrionaceae</taxon>
        <taxon>Seleniivibrio</taxon>
    </lineage>
</organism>
<feature type="domain" description="Glutamyl-tRNA reductase N-terminal" evidence="17">
    <location>
        <begin position="6"/>
        <end position="156"/>
    </location>
</feature>
<feature type="domain" description="Quinate/shikimate 5-dehydrogenase/glutamyl-tRNA reductase" evidence="16">
    <location>
        <begin position="171"/>
        <end position="306"/>
    </location>
</feature>
<dbReference type="GO" id="GO:0019353">
    <property type="term" value="P:protoporphyrinogen IX biosynthetic process from glutamate"/>
    <property type="evidence" value="ECO:0007669"/>
    <property type="project" value="TreeGrafter"/>
</dbReference>
<feature type="binding site" evidence="9 12">
    <location>
        <begin position="189"/>
        <end position="194"/>
    </location>
    <ligand>
        <name>NADP(+)</name>
        <dbReference type="ChEBI" id="CHEBI:58349"/>
    </ligand>
</feature>
<feature type="site" description="Important for activity" evidence="9 13">
    <location>
        <position position="99"/>
    </location>
</feature>
<dbReference type="SUPFAM" id="SSF69075">
    <property type="entry name" value="Glutamyl tRNA-reductase dimerization domain"/>
    <property type="match status" value="1"/>
</dbReference>
<dbReference type="EC" id="1.2.1.70" evidence="3 9"/>
<dbReference type="PIRSF" id="PIRSF000445">
    <property type="entry name" value="4pyrrol_synth_GluRdtase"/>
    <property type="match status" value="1"/>
</dbReference>
<evidence type="ECO:0000256" key="3">
    <source>
        <dbReference type="ARBA" id="ARBA00012970"/>
    </source>
</evidence>
<gene>
    <name evidence="9" type="primary">hemA</name>
    <name evidence="18" type="ORF">C8D98_0359</name>
</gene>
<evidence type="ECO:0000259" key="16">
    <source>
        <dbReference type="Pfam" id="PF01488"/>
    </source>
</evidence>
<evidence type="ECO:0000313" key="19">
    <source>
        <dbReference type="Proteomes" id="UP000294614"/>
    </source>
</evidence>
<dbReference type="Proteomes" id="UP000294614">
    <property type="component" value="Unassembled WGS sequence"/>
</dbReference>
<evidence type="ECO:0000256" key="7">
    <source>
        <dbReference type="ARBA" id="ARBA00047464"/>
    </source>
</evidence>
<keyword evidence="19" id="KW-1185">Reference proteome</keyword>
<reference evidence="18 19" key="1">
    <citation type="submission" date="2019-03" db="EMBL/GenBank/DDBJ databases">
        <title>Genomic Encyclopedia of Type Strains, Phase IV (KMG-IV): sequencing the most valuable type-strain genomes for metagenomic binning, comparative biology and taxonomic classification.</title>
        <authorList>
            <person name="Goeker M."/>
        </authorList>
    </citation>
    <scope>NUCLEOTIDE SEQUENCE [LARGE SCALE GENOMIC DNA]</scope>
    <source>
        <strain evidence="18 19">DSM 24984</strain>
    </source>
</reference>
<dbReference type="HAMAP" id="MF_00087">
    <property type="entry name" value="Glu_tRNA_reductase"/>
    <property type="match status" value="1"/>
</dbReference>
<dbReference type="InterPro" id="IPR036343">
    <property type="entry name" value="GluRdtase_N_sf"/>
</dbReference>
<dbReference type="EMBL" id="SMGG01000003">
    <property type="protein sequence ID" value="TCK61853.1"/>
    <property type="molecule type" value="Genomic_DNA"/>
</dbReference>
<dbReference type="FunFam" id="3.40.50.720:FF:000031">
    <property type="entry name" value="Glutamyl-tRNA reductase"/>
    <property type="match status" value="1"/>
</dbReference>
<evidence type="ECO:0000259" key="15">
    <source>
        <dbReference type="Pfam" id="PF00745"/>
    </source>
</evidence>
<dbReference type="Pfam" id="PF05201">
    <property type="entry name" value="GlutR_N"/>
    <property type="match status" value="1"/>
</dbReference>
<dbReference type="Pfam" id="PF00745">
    <property type="entry name" value="GlutR_dimer"/>
    <property type="match status" value="1"/>
</dbReference>
<dbReference type="Gene3D" id="3.40.50.720">
    <property type="entry name" value="NAD(P)-binding Rossmann-like Domain"/>
    <property type="match status" value="1"/>
</dbReference>
<dbReference type="InterPro" id="IPR036453">
    <property type="entry name" value="GluRdtase_dimer_dom_sf"/>
</dbReference>
<comment type="caution">
    <text evidence="18">The sequence shown here is derived from an EMBL/GenBank/DDBJ whole genome shotgun (WGS) entry which is preliminary data.</text>
</comment>
<comment type="subunit">
    <text evidence="9">Homodimer.</text>
</comment>
<dbReference type="InterPro" id="IPR015895">
    <property type="entry name" value="4pyrrol_synth_GluRdtase_N"/>
</dbReference>
<dbReference type="RefSeq" id="WP_132871478.1">
    <property type="nucleotide sequence ID" value="NZ_JAJUHT010000002.1"/>
</dbReference>
<dbReference type="UniPathway" id="UPA00251">
    <property type="reaction ID" value="UER00316"/>
</dbReference>
<evidence type="ECO:0000256" key="8">
    <source>
        <dbReference type="ARBA" id="ARBA00068659"/>
    </source>
</evidence>
<keyword evidence="4 9" id="KW-0521">NADP</keyword>
<feature type="binding site" evidence="9 11">
    <location>
        <begin position="114"/>
        <end position="116"/>
    </location>
    <ligand>
        <name>substrate</name>
    </ligand>
</feature>
<dbReference type="Pfam" id="PF01488">
    <property type="entry name" value="Shikimate_DH"/>
    <property type="match status" value="1"/>
</dbReference>
<evidence type="ECO:0000256" key="14">
    <source>
        <dbReference type="RuleBase" id="RU000584"/>
    </source>
</evidence>
<evidence type="ECO:0000256" key="2">
    <source>
        <dbReference type="ARBA" id="ARBA00005916"/>
    </source>
</evidence>
<evidence type="ECO:0000256" key="11">
    <source>
        <dbReference type="PIRSR" id="PIRSR000445-2"/>
    </source>
</evidence>
<evidence type="ECO:0000256" key="5">
    <source>
        <dbReference type="ARBA" id="ARBA00023002"/>
    </source>
</evidence>
<comment type="similarity">
    <text evidence="2 9 14">Belongs to the glutamyl-tRNA reductase family.</text>
</comment>
<evidence type="ECO:0000256" key="13">
    <source>
        <dbReference type="PIRSR" id="PIRSR000445-4"/>
    </source>
</evidence>
<dbReference type="SUPFAM" id="SSF69742">
    <property type="entry name" value="Glutamyl tRNA-reductase catalytic, N-terminal domain"/>
    <property type="match status" value="1"/>
</dbReference>
<feature type="domain" description="Tetrapyrrole biosynthesis glutamyl-tRNA reductase dimerisation" evidence="15">
    <location>
        <begin position="320"/>
        <end position="419"/>
    </location>
</feature>
<proteinExistence type="inferred from homology"/>
<keyword evidence="5 9" id="KW-0560">Oxidoreductase</keyword>
<dbReference type="GO" id="GO:0050661">
    <property type="term" value="F:NADP binding"/>
    <property type="evidence" value="ECO:0007669"/>
    <property type="project" value="InterPro"/>
</dbReference>
<comment type="pathway">
    <text evidence="1 9 14">Porphyrin-containing compound metabolism; protoporphyrin-IX biosynthesis; 5-aminolevulinate from L-glutamyl-tRNA(Glu): step 1/2.</text>
</comment>
<feature type="active site" description="Nucleophile" evidence="9 10">
    <location>
        <position position="50"/>
    </location>
</feature>
<evidence type="ECO:0000256" key="6">
    <source>
        <dbReference type="ARBA" id="ARBA00023244"/>
    </source>
</evidence>
<dbReference type="GO" id="GO:0008883">
    <property type="term" value="F:glutamyl-tRNA reductase activity"/>
    <property type="evidence" value="ECO:0007669"/>
    <property type="project" value="UniProtKB-UniRule"/>
</dbReference>
<dbReference type="SUPFAM" id="SSF51735">
    <property type="entry name" value="NAD(P)-binding Rossmann-fold domains"/>
    <property type="match status" value="1"/>
</dbReference>
<accession>A0A4R1KCZ0</accession>
<dbReference type="Gene3D" id="3.30.460.30">
    <property type="entry name" value="Glutamyl-tRNA reductase, N-terminal domain"/>
    <property type="match status" value="1"/>
</dbReference>
<sequence length="423" mass="47357">MQLAVLGLNHNTAPVGVRETLAVDGSELAEIYSEIMNNDRIYEAMIISTCNRVEYYIVTDDFLCNIESVLEIVSEHCKMDRSELRKYTYIHCGEDSVRHIFRVASGLDSLVMGEPQIFGQVKDSFENCRLYGGAGTFMKKLEEYTIKTTKKVRTYTGIGENPVSVSYAAVELASKIFGSLSDKHALIIGAGEMCELASKHLVTAGIGGITVTNRTFEKAQKLASEVGGSAVDFSSFKACLADSDIVISSTGATDLLVTAADVKEAMVVRKRRPMFFIDIAVPRDIDPKIDELENAYVYSIDDLKAVVDANRKQREKEAVKAMEYIEDGLTAFYDWLESMKIIPVIKSLRQQFEDKKEEELKRFSSKFKIEDKNELAKIEYLVSAYMNKVLHTPLKNLKNASAVKGKYSLDEALKILFELEDVK</sequence>
<name>A0A4R1KCZ0_9BACT</name>
<feature type="binding site" evidence="9 11">
    <location>
        <position position="109"/>
    </location>
    <ligand>
        <name>substrate</name>
    </ligand>
</feature>
<dbReference type="InterPro" id="IPR006151">
    <property type="entry name" value="Shikm_DH/Glu-tRNA_Rdtase"/>
</dbReference>
<dbReference type="FunFam" id="3.30.460.30:FF:000001">
    <property type="entry name" value="Glutamyl-tRNA reductase"/>
    <property type="match status" value="1"/>
</dbReference>
<dbReference type="CDD" id="cd05213">
    <property type="entry name" value="NAD_bind_Glutamyl_tRNA_reduct"/>
    <property type="match status" value="1"/>
</dbReference>
<evidence type="ECO:0000256" key="4">
    <source>
        <dbReference type="ARBA" id="ARBA00022857"/>
    </source>
</evidence>
<dbReference type="OrthoDB" id="110209at2"/>
<evidence type="ECO:0000259" key="17">
    <source>
        <dbReference type="Pfam" id="PF05201"/>
    </source>
</evidence>
<comment type="function">
    <text evidence="9">Catalyzes the NADPH-dependent reduction of glutamyl-tRNA(Glu) to glutamate 1-semialdehyde (GSA).</text>
</comment>